<evidence type="ECO:0000313" key="2">
    <source>
        <dbReference type="EMBL" id="KFE68424.1"/>
    </source>
</evidence>
<dbReference type="EMBL" id="JMCB01000006">
    <property type="protein sequence ID" value="KFE68424.1"/>
    <property type="molecule type" value="Genomic_DNA"/>
</dbReference>
<dbReference type="SUPFAM" id="SSF53850">
    <property type="entry name" value="Periplasmic binding protein-like II"/>
    <property type="match status" value="1"/>
</dbReference>
<reference evidence="2 3" key="1">
    <citation type="submission" date="2014-04" db="EMBL/GenBank/DDBJ databases">
        <title>Genome assembly of Hyalangium minutum DSM 14724.</title>
        <authorList>
            <person name="Sharma G."/>
            <person name="Subramanian S."/>
        </authorList>
    </citation>
    <scope>NUCLEOTIDE SEQUENCE [LARGE SCALE GENOMIC DNA]</scope>
    <source>
        <strain evidence="2 3">DSM 14724</strain>
    </source>
</reference>
<dbReference type="RefSeq" id="WP_044189190.1">
    <property type="nucleotide sequence ID" value="NZ_JMCB01000006.1"/>
</dbReference>
<proteinExistence type="predicted"/>
<dbReference type="AlphaFoldDB" id="A0A085WL61"/>
<organism evidence="2 3">
    <name type="scientific">Hyalangium minutum</name>
    <dbReference type="NCBI Taxonomy" id="394096"/>
    <lineage>
        <taxon>Bacteria</taxon>
        <taxon>Pseudomonadati</taxon>
        <taxon>Myxococcota</taxon>
        <taxon>Myxococcia</taxon>
        <taxon>Myxococcales</taxon>
        <taxon>Cystobacterineae</taxon>
        <taxon>Archangiaceae</taxon>
        <taxon>Hyalangium</taxon>
    </lineage>
</organism>
<keyword evidence="1" id="KW-0472">Membrane</keyword>
<dbReference type="PANTHER" id="PTHR42941:SF1">
    <property type="entry name" value="SLL1037 PROTEIN"/>
    <property type="match status" value="1"/>
</dbReference>
<feature type="transmembrane region" description="Helical" evidence="1">
    <location>
        <begin position="20"/>
        <end position="40"/>
    </location>
</feature>
<dbReference type="Gene3D" id="3.40.190.10">
    <property type="entry name" value="Periplasmic binding protein-like II"/>
    <property type="match status" value="2"/>
</dbReference>
<accession>A0A085WL61</accession>
<comment type="caution">
    <text evidence="2">The sequence shown here is derived from an EMBL/GenBank/DDBJ whole genome shotgun (WGS) entry which is preliminary data.</text>
</comment>
<dbReference type="PANTHER" id="PTHR42941">
    <property type="entry name" value="SLL1037 PROTEIN"/>
    <property type="match status" value="1"/>
</dbReference>
<dbReference type="Pfam" id="PF16868">
    <property type="entry name" value="NMT1_3"/>
    <property type="match status" value="1"/>
</dbReference>
<evidence type="ECO:0000256" key="1">
    <source>
        <dbReference type="SAM" id="Phobius"/>
    </source>
</evidence>
<gene>
    <name evidence="2" type="ORF">DB31_7661</name>
</gene>
<feature type="transmembrane region" description="Helical" evidence="1">
    <location>
        <begin position="339"/>
        <end position="363"/>
    </location>
</feature>
<keyword evidence="3" id="KW-1185">Reference proteome</keyword>
<protein>
    <submittedName>
        <fullName evidence="2">TRAP transporter solute receptor, TAXI family protein</fullName>
    </submittedName>
</protein>
<sequence>MKTDKLKEQFRRTLRRDLWLALAPAILVVGVVFAVTFFFVKPAPPKKVVLAMATDEGGFRYFARKYQEALAKHGITLELRPTQGSVTSVGLLADENSGVDVAFVQSGTAGGEKAENIVSLGSLSYIPLWVFYRGEPLEDVRGLQGKRIAVGAEESGTRDLAVKLLAANGVDKAPTELLPFTREEAVEKLKQGQIDAVFLVSPAESPILKKLAAEPGVQLLSFARADAYSRRFTWLSKLVLPRGVFDLAADIPRHDVLLLAPTANLVAKDSLHPALAYLLMRTASELHGSAGMLDRSGEFPAPLEAGFPLSSEAKRYYTAGVPFLQRYLPFWAANLVDRLWVMLVPIIAVVVPLGRAVPAFFLWRVRSRIHKWYASLKEIELQLEESPGKEMLEDMLKRLEEAERAVNRIPVPLAYAENLYFFREHIDVVRRRLLRQLSEATGGKVVQLPEAS</sequence>
<keyword evidence="1" id="KW-1133">Transmembrane helix</keyword>
<keyword evidence="2" id="KW-0675">Receptor</keyword>
<dbReference type="InterPro" id="IPR011852">
    <property type="entry name" value="TRAP_TAXI"/>
</dbReference>
<dbReference type="STRING" id="394096.DB31_7661"/>
<dbReference type="OrthoDB" id="237270at2"/>
<keyword evidence="1" id="KW-0812">Transmembrane</keyword>
<evidence type="ECO:0000313" key="3">
    <source>
        <dbReference type="Proteomes" id="UP000028725"/>
    </source>
</evidence>
<dbReference type="Proteomes" id="UP000028725">
    <property type="component" value="Unassembled WGS sequence"/>
</dbReference>
<name>A0A085WL61_9BACT</name>